<evidence type="ECO:0000313" key="2">
    <source>
        <dbReference type="EMBL" id="EYC07785.1"/>
    </source>
</evidence>
<feature type="compositionally biased region" description="Polar residues" evidence="1">
    <location>
        <begin position="59"/>
        <end position="77"/>
    </location>
</feature>
<evidence type="ECO:0000256" key="1">
    <source>
        <dbReference type="SAM" id="MobiDB-lite"/>
    </source>
</evidence>
<comment type="caution">
    <text evidence="2">The sequence shown here is derived from an EMBL/GenBank/DDBJ whole genome shotgun (WGS) entry which is preliminary data.</text>
</comment>
<dbReference type="AlphaFoldDB" id="A0A016TY80"/>
<reference evidence="3" key="1">
    <citation type="journal article" date="2015" name="Nat. Genet.">
        <title>The genome and transcriptome of the zoonotic hookworm Ancylostoma ceylanicum identify infection-specific gene families.</title>
        <authorList>
            <person name="Schwarz E.M."/>
            <person name="Hu Y."/>
            <person name="Antoshechkin I."/>
            <person name="Miller M.M."/>
            <person name="Sternberg P.W."/>
            <person name="Aroian R.V."/>
        </authorList>
    </citation>
    <scope>NUCLEOTIDE SEQUENCE</scope>
    <source>
        <strain evidence="3">HY135</strain>
    </source>
</reference>
<evidence type="ECO:0008006" key="4">
    <source>
        <dbReference type="Google" id="ProtNLM"/>
    </source>
</evidence>
<name>A0A016TY80_9BILA</name>
<feature type="compositionally biased region" description="Low complexity" evidence="1">
    <location>
        <begin position="38"/>
        <end position="50"/>
    </location>
</feature>
<accession>A0A016TY80</accession>
<protein>
    <recommendedName>
        <fullName evidence="4">Anaphase-promoting complex subunit CDC26</fullName>
    </recommendedName>
</protein>
<proteinExistence type="predicted"/>
<dbReference type="EMBL" id="JARK01001405">
    <property type="protein sequence ID" value="EYC07785.1"/>
    <property type="molecule type" value="Genomic_DNA"/>
</dbReference>
<gene>
    <name evidence="2" type="primary">Acey_s0069.g393</name>
    <name evidence="2" type="ORF">Y032_0069g393</name>
</gene>
<dbReference type="OrthoDB" id="5856489at2759"/>
<feature type="region of interest" description="Disordered" evidence="1">
    <location>
        <begin position="31"/>
        <end position="91"/>
    </location>
</feature>
<keyword evidence="3" id="KW-1185">Reference proteome</keyword>
<organism evidence="2 3">
    <name type="scientific">Ancylostoma ceylanicum</name>
    <dbReference type="NCBI Taxonomy" id="53326"/>
    <lineage>
        <taxon>Eukaryota</taxon>
        <taxon>Metazoa</taxon>
        <taxon>Ecdysozoa</taxon>
        <taxon>Nematoda</taxon>
        <taxon>Chromadorea</taxon>
        <taxon>Rhabditida</taxon>
        <taxon>Rhabditina</taxon>
        <taxon>Rhabditomorpha</taxon>
        <taxon>Strongyloidea</taxon>
        <taxon>Ancylostomatidae</taxon>
        <taxon>Ancylostomatinae</taxon>
        <taxon>Ancylostoma</taxon>
    </lineage>
</organism>
<evidence type="ECO:0000313" key="3">
    <source>
        <dbReference type="Proteomes" id="UP000024635"/>
    </source>
</evidence>
<sequence length="91" mass="9798">MLRRPLTSIEIKADDIDHMEKVLLDLYHKKGLPKTVMDTDPCTSTPTTDGPPDPKRPTSPSETLSSMDTSGNQTLPTLMSPGNGFASEGPS</sequence>
<dbReference type="Proteomes" id="UP000024635">
    <property type="component" value="Unassembled WGS sequence"/>
</dbReference>